<dbReference type="Proteomes" id="UP000197050">
    <property type="component" value="Chromosome"/>
</dbReference>
<dbReference type="Pfam" id="PF06674">
    <property type="entry name" value="DUF1176"/>
    <property type="match status" value="1"/>
</dbReference>
<dbReference type="RefSeq" id="WP_066627299.1">
    <property type="nucleotide sequence ID" value="NZ_CP022048.2"/>
</dbReference>
<evidence type="ECO:0000313" key="1">
    <source>
        <dbReference type="EMBL" id="ASE39479.1"/>
    </source>
</evidence>
<proteinExistence type="predicted"/>
<protein>
    <submittedName>
        <fullName evidence="1">DUF1176 domain-containing protein</fullName>
    </submittedName>
</protein>
<dbReference type="KEGG" id="bvc:CEP68_08140"/>
<dbReference type="InterPro" id="IPR009560">
    <property type="entry name" value="DUF1176"/>
</dbReference>
<dbReference type="AlphaFoldDB" id="A0A1Z3U871"/>
<sequence>MTPNGLWRGVARSAPGLSALAVSALVVAGCGDRDADRAPVATRATDAAAPAAAAPVLQIRPETKTFRDWSATCGNDGTCWAFGFAPEFAAGWVRITLAPGPDAQPQILFGYWPDSEAKGAGSLNLTIDGRAYPAVLGATSDAEAPIGEIREGARAALDALAQGKVMIIRGAATQEVSLHGAAAALLWIDEKQGRLNTPTALIRRGDRPAALVPVAPPLPTVTPAPAVDQVGFSDQNQKAPAALRARTEVGDCLKESAMPAVSDMVMSARLDARTELWAVPCGSGAYNVTHNWYLTGSGGRDPRPAILAGSEGPGSDPVMPDNATVNGVYDPKTRTLSAFAKARGIGDCGAAQTWAWTGQGFTLTQESIMGECAGVPSDLWPVTWRTR</sequence>
<reference evidence="3" key="1">
    <citation type="submission" date="2017-06" db="EMBL/GenBank/DDBJ databases">
        <title>FDA dAtabase for Regulatory Grade micrObial Sequences (FDA-ARGOS): Supporting development and validation of Infectious Disease Dx tests.</title>
        <authorList>
            <person name="Minogue T."/>
            <person name="Wolcott M."/>
            <person name="Wasieloski L."/>
            <person name="Aguilar W."/>
            <person name="Moore D."/>
            <person name="Tallon L."/>
            <person name="Sadzewicz L."/>
            <person name="Sengamalay N."/>
            <person name="Ott S."/>
            <person name="Godinez A."/>
            <person name="Nagaraj S."/>
            <person name="Nadendla S."/>
            <person name="Geyer C."/>
            <person name="Sichtig H."/>
        </authorList>
    </citation>
    <scope>NUCLEOTIDE SEQUENCE [LARGE SCALE GENOMIC DNA]</scope>
    <source>
        <strain evidence="3">FDAARGOS_289</strain>
    </source>
</reference>
<keyword evidence="4" id="KW-1185">Reference proteome</keyword>
<name>A0A1Z3U871_BREVE</name>
<evidence type="ECO:0000313" key="4">
    <source>
        <dbReference type="Proteomes" id="UP001272940"/>
    </source>
</evidence>
<reference evidence="2" key="3">
    <citation type="submission" date="2022-06" db="EMBL/GenBank/DDBJ databases">
        <authorList>
            <person name="Hesketh-Best P.J."/>
            <person name="Koch M.J."/>
        </authorList>
    </citation>
    <scope>NUCLEOTIDE SEQUENCE</scope>
    <source>
        <strain evidence="2">PC206-O</strain>
    </source>
</reference>
<reference evidence="2 4" key="4">
    <citation type="journal article" date="2023" name="FEMS Microbes">
        <title>Whole genomes of deep-sea sponge-associated bacteria exhibit high novel natural product potential.</title>
        <authorList>
            <person name="Hesketh-Best P.J."/>
            <person name="January G.G."/>
            <person name="Koch M.J."/>
            <person name="Warburton P.J."/>
            <person name="Howell K.L."/>
            <person name="Upton M."/>
        </authorList>
    </citation>
    <scope>NUCLEOTIDE SEQUENCE [LARGE SCALE GENOMIC DNA]</scope>
    <source>
        <strain evidence="2 4">PC206-O</strain>
    </source>
</reference>
<accession>A0A1Z3U871</accession>
<evidence type="ECO:0000313" key="3">
    <source>
        <dbReference type="Proteomes" id="UP000197050"/>
    </source>
</evidence>
<reference evidence="1" key="2">
    <citation type="submission" date="2017-12" db="EMBL/GenBank/DDBJ databases">
        <title>FDA dAtabase for Regulatory Grade micrObial Sequences (FDA-ARGOS): Supporting development and validation of Infectious Disease Dx tests.</title>
        <authorList>
            <person name="Campos J."/>
            <person name="Goldberg B."/>
            <person name="Tallon L."/>
            <person name="Sadzewicz L."/>
            <person name="Sengamalay N."/>
            <person name="Ott S."/>
            <person name="Godinez A."/>
            <person name="Nagaraj S."/>
            <person name="Vavikolanu K."/>
            <person name="Vyas G."/>
            <person name="Nadendla S."/>
            <person name="Aluvathingal J."/>
            <person name="Geyer C."/>
            <person name="Nandy P."/>
            <person name="Hobson J."/>
            <person name="Sichtig H."/>
        </authorList>
    </citation>
    <scope>NUCLEOTIDE SEQUENCE</scope>
    <source>
        <strain evidence="1">FDAARGOS_289</strain>
    </source>
</reference>
<dbReference type="GeneID" id="34016073"/>
<dbReference type="Proteomes" id="UP001272940">
    <property type="component" value="Unassembled WGS sequence"/>
</dbReference>
<organism evidence="1 3">
    <name type="scientific">Brevundimonas vesicularis</name>
    <name type="common">Pseudomonas vesicularis</name>
    <dbReference type="NCBI Taxonomy" id="41276"/>
    <lineage>
        <taxon>Bacteria</taxon>
        <taxon>Pseudomonadati</taxon>
        <taxon>Pseudomonadota</taxon>
        <taxon>Alphaproteobacteria</taxon>
        <taxon>Caulobacterales</taxon>
        <taxon>Caulobacteraceae</taxon>
        <taxon>Brevundimonas</taxon>
    </lineage>
</organism>
<evidence type="ECO:0000313" key="2">
    <source>
        <dbReference type="EMBL" id="MDX2335972.1"/>
    </source>
</evidence>
<dbReference type="EMBL" id="CP022048">
    <property type="protein sequence ID" value="ASE39479.1"/>
    <property type="molecule type" value="Genomic_DNA"/>
</dbReference>
<gene>
    <name evidence="1" type="ORF">CEP68_08140</name>
    <name evidence="2" type="ORF">NJD11_13615</name>
</gene>
<dbReference type="EMBL" id="JAMYEC010000009">
    <property type="protein sequence ID" value="MDX2335972.1"/>
    <property type="molecule type" value="Genomic_DNA"/>
</dbReference>